<reference evidence="2" key="1">
    <citation type="journal article" date="2015" name="Nature">
        <title>Complex archaea that bridge the gap between prokaryotes and eukaryotes.</title>
        <authorList>
            <person name="Spang A."/>
            <person name="Saw J.H."/>
            <person name="Jorgensen S.L."/>
            <person name="Zaremba-Niedzwiedzka K."/>
            <person name="Martijn J."/>
            <person name="Lind A.E."/>
            <person name="van Eijk R."/>
            <person name="Schleper C."/>
            <person name="Guy L."/>
            <person name="Ettema T.J."/>
        </authorList>
    </citation>
    <scope>NUCLEOTIDE SEQUENCE</scope>
</reference>
<dbReference type="PANTHER" id="PTHR10472:SF5">
    <property type="entry name" value="D-AMINOACYL-TRNA DEACYLASE 1"/>
    <property type="match status" value="1"/>
</dbReference>
<comment type="caution">
    <text evidence="2">The sequence shown here is derived from an EMBL/GenBank/DDBJ whole genome shotgun (WGS) entry which is preliminary data.</text>
</comment>
<accession>A0A0F9SZ09</accession>
<protein>
    <recommendedName>
        <fullName evidence="3">D-aminoacyl-tRNA deacylase</fullName>
    </recommendedName>
</protein>
<dbReference type="HAMAP" id="MF_00518">
    <property type="entry name" value="Deacylase_Dtd"/>
    <property type="match status" value="1"/>
</dbReference>
<dbReference type="Gene3D" id="3.50.80.10">
    <property type="entry name" value="D-tyrosyl-tRNA(Tyr) deacylase"/>
    <property type="match status" value="1"/>
</dbReference>
<dbReference type="GO" id="GO:0051500">
    <property type="term" value="F:D-tyrosyl-tRNA(Tyr) deacylase activity"/>
    <property type="evidence" value="ECO:0007669"/>
    <property type="project" value="TreeGrafter"/>
</dbReference>
<dbReference type="FunFam" id="3.50.80.10:FF:000001">
    <property type="entry name" value="D-aminoacyl-tRNA deacylase"/>
    <property type="match status" value="1"/>
</dbReference>
<dbReference type="InterPro" id="IPR023509">
    <property type="entry name" value="DTD-like_sf"/>
</dbReference>
<evidence type="ECO:0000313" key="2">
    <source>
        <dbReference type="EMBL" id="KKN67822.1"/>
    </source>
</evidence>
<dbReference type="AlphaFoldDB" id="A0A0F9SZ09"/>
<dbReference type="CDD" id="cd00563">
    <property type="entry name" value="Dtyr_deacylase"/>
    <property type="match status" value="1"/>
</dbReference>
<dbReference type="Pfam" id="PF02580">
    <property type="entry name" value="Tyr_Deacylase"/>
    <property type="match status" value="1"/>
</dbReference>
<dbReference type="GO" id="GO:0005737">
    <property type="term" value="C:cytoplasm"/>
    <property type="evidence" value="ECO:0007669"/>
    <property type="project" value="InterPro"/>
</dbReference>
<gene>
    <name evidence="2" type="ORF">LCGC14_0457710</name>
</gene>
<comment type="similarity">
    <text evidence="1">Belongs to the DTD family.</text>
</comment>
<dbReference type="InterPro" id="IPR003732">
    <property type="entry name" value="Daa-tRNA_deacyls_DTD"/>
</dbReference>
<proteinExistence type="inferred from homology"/>
<dbReference type="SUPFAM" id="SSF69500">
    <property type="entry name" value="DTD-like"/>
    <property type="match status" value="1"/>
</dbReference>
<evidence type="ECO:0000256" key="1">
    <source>
        <dbReference type="ARBA" id="ARBA00009673"/>
    </source>
</evidence>
<dbReference type="NCBIfam" id="TIGR00256">
    <property type="entry name" value="D-aminoacyl-tRNA deacylase"/>
    <property type="match status" value="1"/>
</dbReference>
<dbReference type="PANTHER" id="PTHR10472">
    <property type="entry name" value="D-TYROSYL-TRNA TYR DEACYLASE"/>
    <property type="match status" value="1"/>
</dbReference>
<sequence length="145" mass="15901">MQGLIQRVKHAKVEINNQVVGEIGNGILLLLGVEKHDDKQTSDKLLHKVSNYRIFTDENDKMNLSLKDIKGELLVVSQFTLAADTKKGMRPSFSSAATPSQANELYEYFVAQAKELGLTIATGEFGADMQVSLCNDGPVTFNLSV</sequence>
<evidence type="ECO:0008006" key="3">
    <source>
        <dbReference type="Google" id="ProtNLM"/>
    </source>
</evidence>
<organism evidence="2">
    <name type="scientific">marine sediment metagenome</name>
    <dbReference type="NCBI Taxonomy" id="412755"/>
    <lineage>
        <taxon>unclassified sequences</taxon>
        <taxon>metagenomes</taxon>
        <taxon>ecological metagenomes</taxon>
    </lineage>
</organism>
<name>A0A0F9SZ09_9ZZZZ</name>
<dbReference type="EMBL" id="LAZR01000465">
    <property type="protein sequence ID" value="KKN67822.1"/>
    <property type="molecule type" value="Genomic_DNA"/>
</dbReference>